<dbReference type="AlphaFoldDB" id="A0A822XWT6"/>
<evidence type="ECO:0000313" key="1">
    <source>
        <dbReference type="EMBL" id="DAD26104.1"/>
    </source>
</evidence>
<evidence type="ECO:0000313" key="2">
    <source>
        <dbReference type="Proteomes" id="UP000607653"/>
    </source>
</evidence>
<accession>A0A822XWT6</accession>
<gene>
    <name evidence="1" type="ORF">HUJ06_027572</name>
</gene>
<organism evidence="1 2">
    <name type="scientific">Nelumbo nucifera</name>
    <name type="common">Sacred lotus</name>
    <dbReference type="NCBI Taxonomy" id="4432"/>
    <lineage>
        <taxon>Eukaryota</taxon>
        <taxon>Viridiplantae</taxon>
        <taxon>Streptophyta</taxon>
        <taxon>Embryophyta</taxon>
        <taxon>Tracheophyta</taxon>
        <taxon>Spermatophyta</taxon>
        <taxon>Magnoliopsida</taxon>
        <taxon>Proteales</taxon>
        <taxon>Nelumbonaceae</taxon>
        <taxon>Nelumbo</taxon>
    </lineage>
</organism>
<keyword evidence="2" id="KW-1185">Reference proteome</keyword>
<dbReference type="EMBL" id="DUZY01000002">
    <property type="protein sequence ID" value="DAD26104.1"/>
    <property type="molecule type" value="Genomic_DNA"/>
</dbReference>
<name>A0A822XWT6_NELNU</name>
<sequence>MAKIYFILLDMGHMVIEGRASCCGYHEGILNPSFYPASKHLCENDKSQMEPFFCIRKRLYFLFLISYN</sequence>
<comment type="caution">
    <text evidence="1">The sequence shown here is derived from an EMBL/GenBank/DDBJ whole genome shotgun (WGS) entry which is preliminary data.</text>
</comment>
<proteinExistence type="predicted"/>
<protein>
    <submittedName>
        <fullName evidence="1">Uncharacterized protein</fullName>
    </submittedName>
</protein>
<dbReference type="Proteomes" id="UP000607653">
    <property type="component" value="Unassembled WGS sequence"/>
</dbReference>
<reference evidence="1 2" key="1">
    <citation type="journal article" date="2020" name="Mol. Biol. Evol.">
        <title>Distinct Expression and Methylation Patterns for Genes with Different Fates following a Single Whole-Genome Duplication in Flowering Plants.</title>
        <authorList>
            <person name="Shi T."/>
            <person name="Rahmani R.S."/>
            <person name="Gugger P.F."/>
            <person name="Wang M."/>
            <person name="Li H."/>
            <person name="Zhang Y."/>
            <person name="Li Z."/>
            <person name="Wang Q."/>
            <person name="Van de Peer Y."/>
            <person name="Marchal K."/>
            <person name="Chen J."/>
        </authorList>
    </citation>
    <scope>NUCLEOTIDE SEQUENCE [LARGE SCALE GENOMIC DNA]</scope>
    <source>
        <tissue evidence="1">Leaf</tissue>
    </source>
</reference>